<dbReference type="RefSeq" id="XP_017028694.1">
    <property type="nucleotide sequence ID" value="XM_017173205.3"/>
</dbReference>
<organism evidence="8 9">
    <name type="scientific">Drosophila kikkawai</name>
    <name type="common">Fruit fly</name>
    <dbReference type="NCBI Taxonomy" id="30033"/>
    <lineage>
        <taxon>Eukaryota</taxon>
        <taxon>Metazoa</taxon>
        <taxon>Ecdysozoa</taxon>
        <taxon>Arthropoda</taxon>
        <taxon>Hexapoda</taxon>
        <taxon>Insecta</taxon>
        <taxon>Pterygota</taxon>
        <taxon>Neoptera</taxon>
        <taxon>Endopterygota</taxon>
        <taxon>Diptera</taxon>
        <taxon>Brachycera</taxon>
        <taxon>Muscomorpha</taxon>
        <taxon>Ephydroidea</taxon>
        <taxon>Drosophilidae</taxon>
        <taxon>Drosophila</taxon>
        <taxon>Sophophora</taxon>
    </lineage>
</organism>
<evidence type="ECO:0000256" key="3">
    <source>
        <dbReference type="ARBA" id="ARBA00023306"/>
    </source>
</evidence>
<evidence type="ECO:0000256" key="2">
    <source>
        <dbReference type="ARBA" id="ARBA00023127"/>
    </source>
</evidence>
<dbReference type="PANTHER" id="PTHR10177">
    <property type="entry name" value="CYCLINS"/>
    <property type="match status" value="1"/>
</dbReference>
<dbReference type="PROSITE" id="PS00292">
    <property type="entry name" value="CYCLINS"/>
    <property type="match status" value="1"/>
</dbReference>
<evidence type="ECO:0000259" key="7">
    <source>
        <dbReference type="SMART" id="SM01332"/>
    </source>
</evidence>
<feature type="domain" description="Cyclin-like" evidence="6">
    <location>
        <begin position="151"/>
        <end position="235"/>
    </location>
</feature>
<dbReference type="GeneID" id="108079025"/>
<reference evidence="9" key="1">
    <citation type="submission" date="2025-08" db="UniProtKB">
        <authorList>
            <consortium name="RefSeq"/>
        </authorList>
    </citation>
    <scope>IDENTIFICATION</scope>
    <source>
        <strain evidence="9">14028-0561.14</strain>
        <tissue evidence="9">Whole fly</tissue>
    </source>
</reference>
<name>A0A6P4IZM0_DROKI</name>
<protein>
    <submittedName>
        <fullName evidence="9">G2/mitotic-specific cyclin-A-like</fullName>
    </submittedName>
</protein>
<dbReference type="Pfam" id="PF02984">
    <property type="entry name" value="Cyclin_C"/>
    <property type="match status" value="1"/>
</dbReference>
<dbReference type="InterPro" id="IPR036915">
    <property type="entry name" value="Cyclin-like_sf"/>
</dbReference>
<dbReference type="GO" id="GO:0005634">
    <property type="term" value="C:nucleus"/>
    <property type="evidence" value="ECO:0007669"/>
    <property type="project" value="UniProtKB-ARBA"/>
</dbReference>
<keyword evidence="8" id="KW-1185">Reference proteome</keyword>
<keyword evidence="3" id="KW-0131">Cell cycle</keyword>
<accession>A0A6P4IZM0</accession>
<dbReference type="Pfam" id="PF00134">
    <property type="entry name" value="Cyclin_N"/>
    <property type="match status" value="1"/>
</dbReference>
<dbReference type="Proteomes" id="UP001652661">
    <property type="component" value="Chromosome 3L"/>
</dbReference>
<dbReference type="InterPro" id="IPR004367">
    <property type="entry name" value="Cyclin_C-dom"/>
</dbReference>
<dbReference type="InterPro" id="IPR048258">
    <property type="entry name" value="Cyclins_cyclin-box"/>
</dbReference>
<evidence type="ECO:0000259" key="6">
    <source>
        <dbReference type="SMART" id="SM00385"/>
    </source>
</evidence>
<feature type="domain" description="Cyclin C-terminal" evidence="7">
    <location>
        <begin position="244"/>
        <end position="362"/>
    </location>
</feature>
<dbReference type="FunFam" id="1.10.472.10:FF:000001">
    <property type="entry name" value="G2/mitotic-specific cyclin"/>
    <property type="match status" value="1"/>
</dbReference>
<dbReference type="InterPro" id="IPR013763">
    <property type="entry name" value="Cyclin-like_dom"/>
</dbReference>
<dbReference type="AlphaFoldDB" id="A0A6P4IZM0"/>
<dbReference type="InterPro" id="IPR006671">
    <property type="entry name" value="Cyclin_N"/>
</dbReference>
<evidence type="ECO:0000256" key="5">
    <source>
        <dbReference type="SAM" id="MobiDB-lite"/>
    </source>
</evidence>
<evidence type="ECO:0000256" key="1">
    <source>
        <dbReference type="ARBA" id="ARBA00022618"/>
    </source>
</evidence>
<feature type="region of interest" description="Disordered" evidence="5">
    <location>
        <begin position="84"/>
        <end position="107"/>
    </location>
</feature>
<sequence length="388" mass="44465">MASFRIYQDKENNKENFSSNVLVRGKNAKQPLGLLNTNKINQKNNANPYREKQLGGCRELQTISLAKDEVPCIPMSVDRSVKEGFSTDTEQKNEQVNPEEATSRPSAYPEVQYQKDILATCREGELKNRPKPLYMLLQDDISYKMRSVLIDWLVAVAVDYRINTETLYLSVSYVDRFLSLVAVRRSVLQLVGTTALFIASKFEEMAPPPVEELIYITDDSYTREELLQMERYMLKKLSFKLVTPTAYAFVKMYAVMCDDMSKVLKSLAMYISELSLLKANPFLLYLPSIISSASLALARHILGMEMWSPQLEQITSYKLEALKTVILALSSHHSSAKDLKYQAIQKKYKGDHYGNVAHIEDIELTQDQFDQLFQAYEAKHKQKKPKSF</sequence>
<comment type="similarity">
    <text evidence="4">Belongs to the cyclin family.</text>
</comment>
<dbReference type="GO" id="GO:0016538">
    <property type="term" value="F:cyclin-dependent protein serine/threonine kinase regulator activity"/>
    <property type="evidence" value="ECO:0007669"/>
    <property type="project" value="InterPro"/>
</dbReference>
<dbReference type="GO" id="GO:0051301">
    <property type="term" value="P:cell division"/>
    <property type="evidence" value="ECO:0007669"/>
    <property type="project" value="UniProtKB-KW"/>
</dbReference>
<keyword evidence="2 4" id="KW-0195">Cyclin</keyword>
<evidence type="ECO:0000256" key="4">
    <source>
        <dbReference type="RuleBase" id="RU000383"/>
    </source>
</evidence>
<dbReference type="OMA" id="EYKFIVY"/>
<dbReference type="SMART" id="SM01332">
    <property type="entry name" value="Cyclin_C"/>
    <property type="match status" value="1"/>
</dbReference>
<feature type="domain" description="Cyclin-like" evidence="6">
    <location>
        <begin position="248"/>
        <end position="331"/>
    </location>
</feature>
<dbReference type="SUPFAM" id="SSF47954">
    <property type="entry name" value="Cyclin-like"/>
    <property type="match status" value="2"/>
</dbReference>
<dbReference type="GO" id="GO:0044772">
    <property type="term" value="P:mitotic cell cycle phase transition"/>
    <property type="evidence" value="ECO:0007669"/>
    <property type="project" value="InterPro"/>
</dbReference>
<proteinExistence type="inferred from homology"/>
<evidence type="ECO:0000313" key="9">
    <source>
        <dbReference type="RefSeq" id="XP_017028694.1"/>
    </source>
</evidence>
<dbReference type="InterPro" id="IPR046965">
    <property type="entry name" value="Cyclin_A/B-like"/>
</dbReference>
<dbReference type="Gene3D" id="1.10.472.10">
    <property type="entry name" value="Cyclin-like"/>
    <property type="match status" value="2"/>
</dbReference>
<dbReference type="OrthoDB" id="5590282at2759"/>
<dbReference type="InterPro" id="IPR039361">
    <property type="entry name" value="Cyclin"/>
</dbReference>
<gene>
    <name evidence="9" type="primary">LOC108079025</name>
</gene>
<dbReference type="SMART" id="SM00385">
    <property type="entry name" value="CYCLIN"/>
    <property type="match status" value="2"/>
</dbReference>
<keyword evidence="1" id="KW-0132">Cell division</keyword>
<evidence type="ECO:0000313" key="8">
    <source>
        <dbReference type="Proteomes" id="UP001652661"/>
    </source>
</evidence>
<dbReference type="PIRSF" id="PIRSF001771">
    <property type="entry name" value="Cyclin_A_B_D_E"/>
    <property type="match status" value="1"/>
</dbReference>